<dbReference type="AlphaFoldDB" id="A0A6C2YK70"/>
<feature type="compositionally biased region" description="Low complexity" evidence="1">
    <location>
        <begin position="203"/>
        <end position="212"/>
    </location>
</feature>
<feature type="compositionally biased region" description="Pro residues" evidence="1">
    <location>
        <begin position="142"/>
        <end position="173"/>
    </location>
</feature>
<dbReference type="KEGG" id="tim:GMBLW1_24570"/>
<dbReference type="InParanoid" id="A0A6C2YK70"/>
<evidence type="ECO:0000256" key="1">
    <source>
        <dbReference type="SAM" id="MobiDB-lite"/>
    </source>
</evidence>
<feature type="transmembrane region" description="Helical" evidence="2">
    <location>
        <begin position="356"/>
        <end position="377"/>
    </location>
</feature>
<reference evidence="3" key="1">
    <citation type="submission" date="2019-04" db="EMBL/GenBank/DDBJ databases">
        <authorList>
            <consortium name="Science for Life Laboratories"/>
        </authorList>
    </citation>
    <scope>NUCLEOTIDE SEQUENCE</scope>
    <source>
        <strain evidence="3">MBLW1</strain>
    </source>
</reference>
<keyword evidence="2" id="KW-0812">Transmembrane</keyword>
<gene>
    <name evidence="3" type="ORF">GMBLW1_24570</name>
</gene>
<proteinExistence type="predicted"/>
<dbReference type="EMBL" id="LR586016">
    <property type="protein sequence ID" value="VIP01503.1"/>
    <property type="molecule type" value="Genomic_DNA"/>
</dbReference>
<keyword evidence="2" id="KW-0472">Membrane</keyword>
<feature type="compositionally biased region" description="Low complexity" evidence="1">
    <location>
        <begin position="174"/>
        <end position="188"/>
    </location>
</feature>
<feature type="compositionally biased region" description="Acidic residues" evidence="1">
    <location>
        <begin position="101"/>
        <end position="123"/>
    </location>
</feature>
<evidence type="ECO:0000256" key="2">
    <source>
        <dbReference type="SAM" id="Phobius"/>
    </source>
</evidence>
<protein>
    <submittedName>
        <fullName evidence="3">Uncharacterized protein</fullName>
    </submittedName>
</protein>
<keyword evidence="4" id="KW-1185">Reference proteome</keyword>
<sequence>MSDRLPVSLTILHHGSVSQLSTQIQPDDLVATLLRQFLHLEVGNPVDTADWFLLWNGQPLDPQRSLRAQLPSLLPDPLELVVVHRDQLSQTTQVEIRLPEPTDDEDELSAPADDGDVDADFDESADRSLAPSGESSKSALPPSLPAPMSAPMPARPAPKPIAPAAPAPAPEPAPAVFRSMAPESAASEPEFERSRAPARKRAAAPGGPPVSAARAEISPVSVAEEEAITAPPPLETPRQAGVRYYRRMNPMRVYPMLVKISPQQIQAFQSRKIAQATSETFTAATGTILEIEPVLPGCQISPPRQPLRITDAESSLTFYVVPQVLGEVTGATVNIRNGSDLITTVPLDVTVRQRTWVLISGILAFVLPLISMLLKHFGLDFETQSKQDFGLYWTIARVLFDWLSPVMVAIIAAGITALLYLTTRPSEDETLFAMPQPETGR</sequence>
<feature type="region of interest" description="Disordered" evidence="1">
    <location>
        <begin position="92"/>
        <end position="212"/>
    </location>
</feature>
<keyword evidence="2" id="KW-1133">Transmembrane helix</keyword>
<evidence type="ECO:0000313" key="3">
    <source>
        <dbReference type="EMBL" id="VIP01503.1"/>
    </source>
</evidence>
<organism evidence="3">
    <name type="scientific">Tuwongella immobilis</name>
    <dbReference type="NCBI Taxonomy" id="692036"/>
    <lineage>
        <taxon>Bacteria</taxon>
        <taxon>Pseudomonadati</taxon>
        <taxon>Planctomycetota</taxon>
        <taxon>Planctomycetia</taxon>
        <taxon>Gemmatales</taxon>
        <taxon>Gemmataceae</taxon>
        <taxon>Tuwongella</taxon>
    </lineage>
</organism>
<dbReference type="RefSeq" id="WP_162655760.1">
    <property type="nucleotide sequence ID" value="NZ_LR593887.1"/>
</dbReference>
<dbReference type="EMBL" id="LR593887">
    <property type="protein sequence ID" value="VTR98601.1"/>
    <property type="molecule type" value="Genomic_DNA"/>
</dbReference>
<name>A0A6C2YK70_9BACT</name>
<dbReference type="Proteomes" id="UP000464378">
    <property type="component" value="Chromosome"/>
</dbReference>
<feature type="transmembrane region" description="Helical" evidence="2">
    <location>
        <begin position="398"/>
        <end position="421"/>
    </location>
</feature>
<evidence type="ECO:0000313" key="4">
    <source>
        <dbReference type="Proteomes" id="UP000464378"/>
    </source>
</evidence>
<accession>A0A6C2YK70</accession>